<dbReference type="EMBL" id="AODE01000048">
    <property type="protein sequence ID" value="EUJ25227.1"/>
    <property type="molecule type" value="Genomic_DNA"/>
</dbReference>
<sequence>MATQKPLNKVVNIGSGTEVAILDVYEQVLDIFRKSEPIEIVGPRPGDIRRSILDTKIAVEELDWQARYTLRQGLQELFTFNLNRDKELTSH</sequence>
<dbReference type="RefSeq" id="WP_277620227.1">
    <property type="nucleotide sequence ID" value="NZ_AODE01000048.1"/>
</dbReference>
<proteinExistence type="predicted"/>
<reference evidence="1 2" key="1">
    <citation type="journal article" date="2014" name="Int. J. Syst. Evol. Microbiol.">
        <title>Listeria floridensis sp. nov., Listeria aquatica sp. nov., Listeria cornellensis sp. nov., Listeria riparia sp. nov. and Listeria grandensis sp. nov., from agricultural and natural environments.</title>
        <authorList>
            <person name="den Bakker H.C."/>
            <person name="Warchocki S."/>
            <person name="Wright E.M."/>
            <person name="Allred A.F."/>
            <person name="Ahlstrom C."/>
            <person name="Manuel C.S."/>
            <person name="Stasiewicz M.J."/>
            <person name="Burrell A."/>
            <person name="Roof S."/>
            <person name="Strawn L."/>
            <person name="Fortes E.D."/>
            <person name="Nightingale K.K."/>
            <person name="Kephart D."/>
            <person name="Wiedmann M."/>
        </authorList>
    </citation>
    <scope>NUCLEOTIDE SEQUENCE [LARGE SCALE GENOMIC DNA]</scope>
    <source>
        <strain evidence="2">FSL F6-969</strain>
    </source>
</reference>
<name>W7BH20_9LIST</name>
<protein>
    <submittedName>
        <fullName evidence="1">NAD-dependent epimerase/dehydratase</fullName>
    </submittedName>
</protein>
<evidence type="ECO:0000313" key="1">
    <source>
        <dbReference type="EMBL" id="EUJ25227.1"/>
    </source>
</evidence>
<dbReference type="SUPFAM" id="SSF51735">
    <property type="entry name" value="NAD(P)-binding Rossmann-fold domains"/>
    <property type="match status" value="1"/>
</dbReference>
<dbReference type="AlphaFoldDB" id="W7BH20"/>
<dbReference type="InterPro" id="IPR036291">
    <property type="entry name" value="NAD(P)-bd_dom_sf"/>
</dbReference>
<dbReference type="STRING" id="1265820.PCORN_18274"/>
<organism evidence="1 2">
    <name type="scientific">Listeria cornellensis FSL F6-0969</name>
    <dbReference type="NCBI Taxonomy" id="1265820"/>
    <lineage>
        <taxon>Bacteria</taxon>
        <taxon>Bacillati</taxon>
        <taxon>Bacillota</taxon>
        <taxon>Bacilli</taxon>
        <taxon>Bacillales</taxon>
        <taxon>Listeriaceae</taxon>
        <taxon>Listeria</taxon>
    </lineage>
</organism>
<accession>W7BH20</accession>
<dbReference type="Gene3D" id="3.90.25.10">
    <property type="entry name" value="UDP-galactose 4-epimerase, domain 1"/>
    <property type="match status" value="1"/>
</dbReference>
<comment type="caution">
    <text evidence="1">The sequence shown here is derived from an EMBL/GenBank/DDBJ whole genome shotgun (WGS) entry which is preliminary data.</text>
</comment>
<dbReference type="Proteomes" id="UP000019254">
    <property type="component" value="Unassembled WGS sequence"/>
</dbReference>
<evidence type="ECO:0000313" key="2">
    <source>
        <dbReference type="Proteomes" id="UP000019254"/>
    </source>
</evidence>
<keyword evidence="2" id="KW-1185">Reference proteome</keyword>
<gene>
    <name evidence="1" type="ORF">PCORN_18274</name>
</gene>
<dbReference type="PATRIC" id="fig|1265820.5.peg.3601"/>